<dbReference type="RefSeq" id="WP_275278097.1">
    <property type="nucleotide sequence ID" value="NZ_CP119108.1"/>
</dbReference>
<proteinExistence type="predicted"/>
<keyword evidence="1 4" id="KW-0378">Hydrolase</keyword>
<protein>
    <submittedName>
        <fullName evidence="4">Nucleoside hydrolase</fullName>
    </submittedName>
</protein>
<dbReference type="CDD" id="cd02651">
    <property type="entry name" value="nuc_hydro_IU_UC_XIUA"/>
    <property type="match status" value="1"/>
</dbReference>
<evidence type="ECO:0000256" key="2">
    <source>
        <dbReference type="ARBA" id="ARBA00023295"/>
    </source>
</evidence>
<accession>A0ABY8BX51</accession>
<dbReference type="GO" id="GO:0016787">
    <property type="term" value="F:hydrolase activity"/>
    <property type="evidence" value="ECO:0007669"/>
    <property type="project" value="UniProtKB-KW"/>
</dbReference>
<dbReference type="Gene3D" id="3.90.245.10">
    <property type="entry name" value="Ribonucleoside hydrolase-like"/>
    <property type="match status" value="1"/>
</dbReference>
<evidence type="ECO:0000313" key="4">
    <source>
        <dbReference type="EMBL" id="WEG08770.1"/>
    </source>
</evidence>
<evidence type="ECO:0000259" key="3">
    <source>
        <dbReference type="Pfam" id="PF01156"/>
    </source>
</evidence>
<reference evidence="4 5" key="1">
    <citation type="submission" date="2023-03" db="EMBL/GenBank/DDBJ databases">
        <title>Genome sequence of Microbacterium sp. KACC 23027.</title>
        <authorList>
            <person name="Kim S."/>
            <person name="Heo J."/>
            <person name="Kwon S.-W."/>
        </authorList>
    </citation>
    <scope>NUCLEOTIDE SEQUENCE [LARGE SCALE GENOMIC DNA]</scope>
    <source>
        <strain evidence="4 5">KACC 23027</strain>
    </source>
</reference>
<dbReference type="InterPro" id="IPR015910">
    <property type="entry name" value="I/U_nuclsd_hydro_CS"/>
</dbReference>
<organism evidence="4 5">
    <name type="scientific">Microbacterium horticulturae</name>
    <dbReference type="NCBI Taxonomy" id="3028316"/>
    <lineage>
        <taxon>Bacteria</taxon>
        <taxon>Bacillati</taxon>
        <taxon>Actinomycetota</taxon>
        <taxon>Actinomycetes</taxon>
        <taxon>Micrococcales</taxon>
        <taxon>Microbacteriaceae</taxon>
        <taxon>Microbacterium</taxon>
    </lineage>
</organism>
<sequence length="325" mass="34659">MEKIILDCDPGHDDAIAILLAAGSPAVELLAITTVAGNQTLEKVTRNALAVCTVAGIRVPVSRGADRPLVEPQRVAEDIHGDSGLDGPVLPQPAFEVDPRHAVDLIADTILAHEPGTVTLVATGPLTNVALAMRVHPEIIDRVKRVVVMGGAYTRGNATPAAEFNIAVDPEAAEDVFRGSWDVTMVGLDLTHQALATDELNERVRTIGGPVSRFVLDVWEFFGSTYHEVFGFAHPPIHDACCVAAVIDPAVFNTAKADVHVELRGTWTRGMTVVDFVDVPAMRHGTGSEYRVDVALQLDHGRFADLVVEAVAQLTSAPSPGRSWG</sequence>
<dbReference type="PROSITE" id="PS01247">
    <property type="entry name" value="IUNH"/>
    <property type="match status" value="1"/>
</dbReference>
<keyword evidence="5" id="KW-1185">Reference proteome</keyword>
<gene>
    <name evidence="4" type="ORF">PU630_16240</name>
</gene>
<dbReference type="InterPro" id="IPR036452">
    <property type="entry name" value="Ribo_hydro-like"/>
</dbReference>
<dbReference type="EMBL" id="CP119108">
    <property type="protein sequence ID" value="WEG08770.1"/>
    <property type="molecule type" value="Genomic_DNA"/>
</dbReference>
<dbReference type="PANTHER" id="PTHR12304:SF4">
    <property type="entry name" value="URIDINE NUCLEOSIDASE"/>
    <property type="match status" value="1"/>
</dbReference>
<dbReference type="Pfam" id="PF01156">
    <property type="entry name" value="IU_nuc_hydro"/>
    <property type="match status" value="1"/>
</dbReference>
<keyword evidence="2" id="KW-0326">Glycosidase</keyword>
<dbReference type="InterPro" id="IPR023186">
    <property type="entry name" value="IUNH"/>
</dbReference>
<name>A0ABY8BX51_9MICO</name>
<dbReference type="Proteomes" id="UP001214553">
    <property type="component" value="Chromosome"/>
</dbReference>
<dbReference type="PANTHER" id="PTHR12304">
    <property type="entry name" value="INOSINE-URIDINE PREFERRING NUCLEOSIDE HYDROLASE"/>
    <property type="match status" value="1"/>
</dbReference>
<feature type="domain" description="Inosine/uridine-preferring nucleoside hydrolase" evidence="3">
    <location>
        <begin position="4"/>
        <end position="304"/>
    </location>
</feature>
<evidence type="ECO:0000256" key="1">
    <source>
        <dbReference type="ARBA" id="ARBA00022801"/>
    </source>
</evidence>
<dbReference type="SUPFAM" id="SSF53590">
    <property type="entry name" value="Nucleoside hydrolase"/>
    <property type="match status" value="1"/>
</dbReference>
<dbReference type="InterPro" id="IPR001910">
    <property type="entry name" value="Inosine/uridine_hydrolase_dom"/>
</dbReference>
<evidence type="ECO:0000313" key="5">
    <source>
        <dbReference type="Proteomes" id="UP001214553"/>
    </source>
</evidence>